<dbReference type="PANTHER" id="PTHR30313:SF2">
    <property type="entry name" value="DNA PRIMASE"/>
    <property type="match status" value="1"/>
</dbReference>
<gene>
    <name evidence="8" type="ORF">NCTC12020_00964</name>
</gene>
<dbReference type="GO" id="GO:0006269">
    <property type="term" value="P:DNA replication, synthesis of primer"/>
    <property type="evidence" value="ECO:0007669"/>
    <property type="project" value="UniProtKB-KW"/>
</dbReference>
<dbReference type="GO" id="GO:0000428">
    <property type="term" value="C:DNA-directed RNA polymerase complex"/>
    <property type="evidence" value="ECO:0007669"/>
    <property type="project" value="UniProtKB-KW"/>
</dbReference>
<keyword evidence="2" id="KW-0639">Primosome</keyword>
<dbReference type="GO" id="GO:1990077">
    <property type="term" value="C:primosome complex"/>
    <property type="evidence" value="ECO:0007669"/>
    <property type="project" value="UniProtKB-KW"/>
</dbReference>
<dbReference type="InterPro" id="IPR006171">
    <property type="entry name" value="TOPRIM_dom"/>
</dbReference>
<evidence type="ECO:0000256" key="3">
    <source>
        <dbReference type="ARBA" id="ARBA00022679"/>
    </source>
</evidence>
<name>A0A380NJZ4_9FIRM</name>
<dbReference type="InterPro" id="IPR036977">
    <property type="entry name" value="DNA_primase_Znf_CHC2"/>
</dbReference>
<dbReference type="Proteomes" id="UP000255367">
    <property type="component" value="Unassembled WGS sequence"/>
</dbReference>
<dbReference type="PROSITE" id="PS50880">
    <property type="entry name" value="TOPRIM"/>
    <property type="match status" value="1"/>
</dbReference>
<evidence type="ECO:0000313" key="9">
    <source>
        <dbReference type="Proteomes" id="UP000255367"/>
    </source>
</evidence>
<dbReference type="PANTHER" id="PTHR30313">
    <property type="entry name" value="DNA PRIMASE"/>
    <property type="match status" value="1"/>
</dbReference>
<sequence length="325" mass="37179">MINANITKNNLKIVSTYLYEYLKLKGIESFKKNSYRCLNPAHKDTHPSMFLFKGSDSGKLHLKCQSCGCSMDIFNTVEVIDKIKGLKNQYAYICNLFQIDLLNPLPSRDYANLCITKQKSEEEIIKYIQQCHNSSLRRDYWQQRNIPTVLQDEYNLGFDKNDNALVIPIGSGCLKRFINPKGPKYKRSVGLRENFISHNLNNNMPIIITEGEIDALSILACGYPNVISTGGIANLNHIFSQLVSTSKLIPIIATDNDVAGKNAYVDLIHLCVKNNWNSPDFFWNHVEDCNILPQHYKQIKDINEFLQKDKTLLESILTIIARRLD</sequence>
<keyword evidence="4" id="KW-0548">Nucleotidyltransferase</keyword>
<evidence type="ECO:0000313" key="8">
    <source>
        <dbReference type="EMBL" id="SUP42818.1"/>
    </source>
</evidence>
<dbReference type="Pfam" id="PF13155">
    <property type="entry name" value="Toprim_2"/>
    <property type="match status" value="1"/>
</dbReference>
<dbReference type="GO" id="GO:0005737">
    <property type="term" value="C:cytoplasm"/>
    <property type="evidence" value="ECO:0007669"/>
    <property type="project" value="TreeGrafter"/>
</dbReference>
<keyword evidence="3" id="KW-0808">Transferase</keyword>
<dbReference type="InterPro" id="IPR034154">
    <property type="entry name" value="TOPRIM_DnaG/twinkle"/>
</dbReference>
<evidence type="ECO:0000256" key="5">
    <source>
        <dbReference type="ARBA" id="ARBA00022705"/>
    </source>
</evidence>
<dbReference type="SUPFAM" id="SSF57783">
    <property type="entry name" value="Zinc beta-ribbon"/>
    <property type="match status" value="1"/>
</dbReference>
<dbReference type="GO" id="GO:0016779">
    <property type="term" value="F:nucleotidyltransferase activity"/>
    <property type="evidence" value="ECO:0007669"/>
    <property type="project" value="UniProtKB-KW"/>
</dbReference>
<feature type="domain" description="Toprim" evidence="7">
    <location>
        <begin position="204"/>
        <end position="287"/>
    </location>
</feature>
<dbReference type="GO" id="GO:0003677">
    <property type="term" value="F:DNA binding"/>
    <property type="evidence" value="ECO:0007669"/>
    <property type="project" value="InterPro"/>
</dbReference>
<dbReference type="EMBL" id="UHIO01000001">
    <property type="protein sequence ID" value="SUP42818.1"/>
    <property type="molecule type" value="Genomic_DNA"/>
</dbReference>
<proteinExistence type="predicted"/>
<keyword evidence="9" id="KW-1185">Reference proteome</keyword>
<evidence type="ECO:0000256" key="1">
    <source>
        <dbReference type="ARBA" id="ARBA00022478"/>
    </source>
</evidence>
<dbReference type="SUPFAM" id="SSF56731">
    <property type="entry name" value="DNA primase core"/>
    <property type="match status" value="1"/>
</dbReference>
<keyword evidence="6" id="KW-0804">Transcription</keyword>
<dbReference type="AlphaFoldDB" id="A0A380NJZ4"/>
<accession>A0A380NJZ4</accession>
<dbReference type="Gene3D" id="3.40.1360.10">
    <property type="match status" value="1"/>
</dbReference>
<organism evidence="8 9">
    <name type="scientific">Veillonella criceti</name>
    <dbReference type="NCBI Taxonomy" id="103891"/>
    <lineage>
        <taxon>Bacteria</taxon>
        <taxon>Bacillati</taxon>
        <taxon>Bacillota</taxon>
        <taxon>Negativicutes</taxon>
        <taxon>Veillonellales</taxon>
        <taxon>Veillonellaceae</taxon>
        <taxon>Veillonella</taxon>
    </lineage>
</organism>
<evidence type="ECO:0000259" key="7">
    <source>
        <dbReference type="PROSITE" id="PS50880"/>
    </source>
</evidence>
<keyword evidence="5" id="KW-0235">DNA replication</keyword>
<dbReference type="RefSeq" id="WP_115310167.1">
    <property type="nucleotide sequence ID" value="NZ_UHIO01000001.1"/>
</dbReference>
<dbReference type="CDD" id="cd01029">
    <property type="entry name" value="TOPRIM_primases"/>
    <property type="match status" value="1"/>
</dbReference>
<protein>
    <submittedName>
        <fullName evidence="8">DNA primase (Bacterial type)</fullName>
    </submittedName>
</protein>
<dbReference type="GO" id="GO:0008270">
    <property type="term" value="F:zinc ion binding"/>
    <property type="evidence" value="ECO:0007669"/>
    <property type="project" value="InterPro"/>
</dbReference>
<evidence type="ECO:0000256" key="2">
    <source>
        <dbReference type="ARBA" id="ARBA00022515"/>
    </source>
</evidence>
<evidence type="ECO:0000256" key="4">
    <source>
        <dbReference type="ARBA" id="ARBA00022695"/>
    </source>
</evidence>
<keyword evidence="1" id="KW-0240">DNA-directed RNA polymerase</keyword>
<evidence type="ECO:0000256" key="6">
    <source>
        <dbReference type="ARBA" id="ARBA00023163"/>
    </source>
</evidence>
<reference evidence="8 9" key="1">
    <citation type="submission" date="2018-06" db="EMBL/GenBank/DDBJ databases">
        <authorList>
            <consortium name="Pathogen Informatics"/>
            <person name="Doyle S."/>
        </authorList>
    </citation>
    <scope>NUCLEOTIDE SEQUENCE [LARGE SCALE GENOMIC DNA]</scope>
    <source>
        <strain evidence="8 9">NCTC12020</strain>
    </source>
</reference>
<dbReference type="OrthoDB" id="2206610at2"/>
<dbReference type="InterPro" id="IPR050219">
    <property type="entry name" value="DnaG_primase"/>
</dbReference>
<dbReference type="Gene3D" id="3.90.580.10">
    <property type="entry name" value="Zinc finger, CHC2-type domain"/>
    <property type="match status" value="1"/>
</dbReference>
<dbReference type="SMART" id="SM00493">
    <property type="entry name" value="TOPRIM"/>
    <property type="match status" value="1"/>
</dbReference>